<dbReference type="Proteomes" id="UP000022910">
    <property type="component" value="Unassembled WGS sequence"/>
</dbReference>
<dbReference type="HOGENOM" id="CLU_2279009_0_0_1"/>
<sequence length="102" mass="12127">MDQLRLKLQQELIASINKRTSPSFAKNNNKGRLVLDRSIIAHIKRSRLEKVSNEVNDEMVNQSDKMDANKIQDQDPNVFQDNERDDQYPKNFKRMKFQKNFM</sequence>
<dbReference type="EMBL" id="JEMT01027525">
    <property type="protein sequence ID" value="EXX56776.1"/>
    <property type="molecule type" value="Genomic_DNA"/>
</dbReference>
<gene>
    <name evidence="2" type="ORF">RirG_213140</name>
</gene>
<name>A0A015KBB0_RHIIW</name>
<evidence type="ECO:0000313" key="3">
    <source>
        <dbReference type="Proteomes" id="UP000022910"/>
    </source>
</evidence>
<accession>A0A015KBB0</accession>
<protein>
    <submittedName>
        <fullName evidence="2">Uncharacterized protein</fullName>
    </submittedName>
</protein>
<reference evidence="2 3" key="1">
    <citation type="submission" date="2014-02" db="EMBL/GenBank/DDBJ databases">
        <title>Single nucleus genome sequencing reveals high similarity among nuclei of an endomycorrhizal fungus.</title>
        <authorList>
            <person name="Lin K."/>
            <person name="Geurts R."/>
            <person name="Zhang Z."/>
            <person name="Limpens E."/>
            <person name="Saunders D.G."/>
            <person name="Mu D."/>
            <person name="Pang E."/>
            <person name="Cao H."/>
            <person name="Cha H."/>
            <person name="Lin T."/>
            <person name="Zhou Q."/>
            <person name="Shang Y."/>
            <person name="Li Y."/>
            <person name="Ivanov S."/>
            <person name="Sharma T."/>
            <person name="Velzen R.V."/>
            <person name="Ruijter N.D."/>
            <person name="Aanen D.K."/>
            <person name="Win J."/>
            <person name="Kamoun S."/>
            <person name="Bisseling T."/>
            <person name="Huang S."/>
        </authorList>
    </citation>
    <scope>NUCLEOTIDE SEQUENCE [LARGE SCALE GENOMIC DNA]</scope>
    <source>
        <strain evidence="3">DAOM197198w</strain>
    </source>
</reference>
<dbReference type="AlphaFoldDB" id="A0A015KBB0"/>
<comment type="caution">
    <text evidence="2">The sequence shown here is derived from an EMBL/GenBank/DDBJ whole genome shotgun (WGS) entry which is preliminary data.</text>
</comment>
<organism evidence="2 3">
    <name type="scientific">Rhizophagus irregularis (strain DAOM 197198w)</name>
    <name type="common">Glomus intraradices</name>
    <dbReference type="NCBI Taxonomy" id="1432141"/>
    <lineage>
        <taxon>Eukaryota</taxon>
        <taxon>Fungi</taxon>
        <taxon>Fungi incertae sedis</taxon>
        <taxon>Mucoromycota</taxon>
        <taxon>Glomeromycotina</taxon>
        <taxon>Glomeromycetes</taxon>
        <taxon>Glomerales</taxon>
        <taxon>Glomeraceae</taxon>
        <taxon>Rhizophagus</taxon>
    </lineage>
</organism>
<feature type="region of interest" description="Disordered" evidence="1">
    <location>
        <begin position="60"/>
        <end position="85"/>
    </location>
</feature>
<keyword evidence="3" id="KW-1185">Reference proteome</keyword>
<proteinExistence type="predicted"/>
<evidence type="ECO:0000256" key="1">
    <source>
        <dbReference type="SAM" id="MobiDB-lite"/>
    </source>
</evidence>
<feature type="compositionally biased region" description="Basic and acidic residues" evidence="1">
    <location>
        <begin position="64"/>
        <end position="73"/>
    </location>
</feature>
<evidence type="ECO:0000313" key="2">
    <source>
        <dbReference type="EMBL" id="EXX56776.1"/>
    </source>
</evidence>